<evidence type="ECO:0000313" key="2">
    <source>
        <dbReference type="EMBL" id="GAI39771.1"/>
    </source>
</evidence>
<dbReference type="GO" id="GO:0005737">
    <property type="term" value="C:cytoplasm"/>
    <property type="evidence" value="ECO:0007669"/>
    <property type="project" value="TreeGrafter"/>
</dbReference>
<gene>
    <name evidence="2" type="ORF">S06H3_51864</name>
</gene>
<dbReference type="PANTHER" id="PTHR12227:SF0">
    <property type="entry name" value="GLYCERATE KINASE"/>
    <property type="match status" value="1"/>
</dbReference>
<dbReference type="EMBL" id="BARV01032947">
    <property type="protein sequence ID" value="GAI39771.1"/>
    <property type="molecule type" value="Genomic_DNA"/>
</dbReference>
<organism evidence="2">
    <name type="scientific">marine sediment metagenome</name>
    <dbReference type="NCBI Taxonomy" id="412755"/>
    <lineage>
        <taxon>unclassified sequences</taxon>
        <taxon>metagenomes</taxon>
        <taxon>ecological metagenomes</taxon>
    </lineage>
</organism>
<proteinExistence type="predicted"/>
<dbReference type="InterPro" id="IPR039760">
    <property type="entry name" value="MOFRL_protein"/>
</dbReference>
<dbReference type="GO" id="GO:0008887">
    <property type="term" value="F:glycerate kinase activity"/>
    <property type="evidence" value="ECO:0007669"/>
    <property type="project" value="InterPro"/>
</dbReference>
<dbReference type="Pfam" id="PF13660">
    <property type="entry name" value="DUF4147"/>
    <property type="match status" value="1"/>
</dbReference>
<dbReference type="InterPro" id="IPR038614">
    <property type="entry name" value="GK_N_sf"/>
</dbReference>
<dbReference type="SUPFAM" id="SSF82544">
    <property type="entry name" value="GckA/TtuD-like"/>
    <property type="match status" value="1"/>
</dbReference>
<reference evidence="2" key="1">
    <citation type="journal article" date="2014" name="Front. Microbiol.">
        <title>High frequency of phylogenetically diverse reductive dehalogenase-homologous genes in deep subseafloor sedimentary metagenomes.</title>
        <authorList>
            <person name="Kawai M."/>
            <person name="Futagami T."/>
            <person name="Toyoda A."/>
            <person name="Takaki Y."/>
            <person name="Nishi S."/>
            <person name="Hori S."/>
            <person name="Arai W."/>
            <person name="Tsubouchi T."/>
            <person name="Morono Y."/>
            <person name="Uchiyama I."/>
            <person name="Ito T."/>
            <person name="Fujiyama A."/>
            <person name="Inagaki F."/>
            <person name="Takami H."/>
        </authorList>
    </citation>
    <scope>NUCLEOTIDE SEQUENCE</scope>
    <source>
        <strain evidence="2">Expedition CK06-06</strain>
    </source>
</reference>
<evidence type="ECO:0000259" key="1">
    <source>
        <dbReference type="Pfam" id="PF13660"/>
    </source>
</evidence>
<feature type="non-terminal residue" evidence="2">
    <location>
        <position position="249"/>
    </location>
</feature>
<dbReference type="AlphaFoldDB" id="X1PBD5"/>
<feature type="domain" description="MOFRL-associated" evidence="1">
    <location>
        <begin position="2"/>
        <end position="200"/>
    </location>
</feature>
<feature type="non-terminal residue" evidence="2">
    <location>
        <position position="1"/>
    </location>
</feature>
<dbReference type="InterPro" id="IPR025286">
    <property type="entry name" value="MOFRL_assoc_dom"/>
</dbReference>
<name>X1PBD5_9ZZZZ</name>
<protein>
    <recommendedName>
        <fullName evidence="1">MOFRL-associated domain-containing protein</fullName>
    </recommendedName>
</protein>
<sequence>DLSNYERIFIIGAGKASLGIAQALEEILGDRIEDGLFVLKYGSEAEITKVRTLFAGHPYPDQNSHLGGRLLMDLAETFTENDLVLAGITGGSSALLALPVDGVTFDDIKKVNQLLILSGADIISINTVRKHLSKIKGGWLADQILPATLINLTVSDVVGDMLDYITGPTVPDTSTFDDARRVMDTYDLYEKFPPSASEYIRNGRDAQETQKDFSDLPLFSFVVVPGDAACGGAFERAKELGFDTMILTS</sequence>
<accession>X1PBD5</accession>
<dbReference type="Gene3D" id="3.40.50.10180">
    <property type="entry name" value="Glycerate kinase, MOFRL-like N-terminal domain"/>
    <property type="match status" value="1"/>
</dbReference>
<comment type="caution">
    <text evidence="2">The sequence shown here is derived from an EMBL/GenBank/DDBJ whole genome shotgun (WGS) entry which is preliminary data.</text>
</comment>
<dbReference type="PANTHER" id="PTHR12227">
    <property type="entry name" value="GLYCERATE KINASE"/>
    <property type="match status" value="1"/>
</dbReference>